<evidence type="ECO:0000313" key="5">
    <source>
        <dbReference type="Proteomes" id="UP000320722"/>
    </source>
</evidence>
<gene>
    <name evidence="4" type="ORF">V6x_17020</name>
</gene>
<dbReference type="SUPFAM" id="SSF88713">
    <property type="entry name" value="Glycoside hydrolase/deacetylase"/>
    <property type="match status" value="1"/>
</dbReference>
<evidence type="ECO:0000313" key="4">
    <source>
        <dbReference type="EMBL" id="QDU02014.1"/>
    </source>
</evidence>
<proteinExistence type="predicted"/>
<dbReference type="Gene3D" id="3.20.20.370">
    <property type="entry name" value="Glycoside hydrolase/deacetylase"/>
    <property type="match status" value="1"/>
</dbReference>
<dbReference type="Pfam" id="PF01522">
    <property type="entry name" value="Polysacc_deac_1"/>
    <property type="match status" value="1"/>
</dbReference>
<accession>A0A517W9U1</accession>
<dbReference type="InterPro" id="IPR051398">
    <property type="entry name" value="Polysacch_Deacetylase"/>
</dbReference>
<dbReference type="GO" id="GO:0005576">
    <property type="term" value="C:extracellular region"/>
    <property type="evidence" value="ECO:0007669"/>
    <property type="project" value="UniProtKB-SubCell"/>
</dbReference>
<feature type="domain" description="NodB homology" evidence="3">
    <location>
        <begin position="65"/>
        <end position="310"/>
    </location>
</feature>
<reference evidence="4 5" key="1">
    <citation type="submission" date="2019-02" db="EMBL/GenBank/DDBJ databases">
        <title>Deep-cultivation of Planctomycetes and their phenomic and genomic characterization uncovers novel biology.</title>
        <authorList>
            <person name="Wiegand S."/>
            <person name="Jogler M."/>
            <person name="Boedeker C."/>
            <person name="Pinto D."/>
            <person name="Vollmers J."/>
            <person name="Rivas-Marin E."/>
            <person name="Kohn T."/>
            <person name="Peeters S.H."/>
            <person name="Heuer A."/>
            <person name="Rast P."/>
            <person name="Oberbeckmann S."/>
            <person name="Bunk B."/>
            <person name="Jeske O."/>
            <person name="Meyerdierks A."/>
            <person name="Storesund J.E."/>
            <person name="Kallscheuer N."/>
            <person name="Luecker S."/>
            <person name="Lage O.M."/>
            <person name="Pohl T."/>
            <person name="Merkel B.J."/>
            <person name="Hornburger P."/>
            <person name="Mueller R.-W."/>
            <person name="Bruemmer F."/>
            <person name="Labrenz M."/>
            <person name="Spormann A.M."/>
            <person name="Op den Camp H."/>
            <person name="Overmann J."/>
            <person name="Amann R."/>
            <person name="Jetten M.S.M."/>
            <person name="Mascher T."/>
            <person name="Medema M.H."/>
            <person name="Devos D.P."/>
            <person name="Kaster A.-K."/>
            <person name="Ovreas L."/>
            <person name="Rohde M."/>
            <person name="Galperin M.Y."/>
            <person name="Jogler C."/>
        </authorList>
    </citation>
    <scope>NUCLEOTIDE SEQUENCE [LARGE SCALE GENOMIC DNA]</scope>
    <source>
        <strain evidence="4 5">V6</strain>
    </source>
</reference>
<evidence type="ECO:0000259" key="3">
    <source>
        <dbReference type="PROSITE" id="PS51677"/>
    </source>
</evidence>
<name>A0A517W9U1_9PLAN</name>
<dbReference type="InterPro" id="IPR011330">
    <property type="entry name" value="Glyco_hydro/deAcase_b/a-brl"/>
</dbReference>
<organism evidence="4 5">
    <name type="scientific">Gimesia chilikensis</name>
    <dbReference type="NCBI Taxonomy" id="2605989"/>
    <lineage>
        <taxon>Bacteria</taxon>
        <taxon>Pseudomonadati</taxon>
        <taxon>Planctomycetota</taxon>
        <taxon>Planctomycetia</taxon>
        <taxon>Planctomycetales</taxon>
        <taxon>Planctomycetaceae</taxon>
        <taxon>Gimesia</taxon>
    </lineage>
</organism>
<dbReference type="GO" id="GO:0016810">
    <property type="term" value="F:hydrolase activity, acting on carbon-nitrogen (but not peptide) bonds"/>
    <property type="evidence" value="ECO:0007669"/>
    <property type="project" value="InterPro"/>
</dbReference>
<dbReference type="InterPro" id="IPR002509">
    <property type="entry name" value="NODB_dom"/>
</dbReference>
<evidence type="ECO:0000256" key="1">
    <source>
        <dbReference type="ARBA" id="ARBA00004613"/>
    </source>
</evidence>
<dbReference type="EMBL" id="CP036347">
    <property type="protein sequence ID" value="QDU02014.1"/>
    <property type="molecule type" value="Genomic_DNA"/>
</dbReference>
<protein>
    <submittedName>
        <fullName evidence="4">Polysaccharide deacetylase</fullName>
    </submittedName>
</protein>
<dbReference type="Proteomes" id="UP000320722">
    <property type="component" value="Chromosome"/>
</dbReference>
<dbReference type="PROSITE" id="PS51677">
    <property type="entry name" value="NODB"/>
    <property type="match status" value="1"/>
</dbReference>
<evidence type="ECO:0000256" key="2">
    <source>
        <dbReference type="ARBA" id="ARBA00022729"/>
    </source>
</evidence>
<dbReference type="RefSeq" id="WP_145038455.1">
    <property type="nucleotide sequence ID" value="NZ_CP036347.1"/>
</dbReference>
<dbReference type="CDD" id="cd10971">
    <property type="entry name" value="CE4_DAC_u2_5s"/>
    <property type="match status" value="1"/>
</dbReference>
<dbReference type="PANTHER" id="PTHR34216:SF3">
    <property type="entry name" value="POLY-BETA-1,6-N-ACETYL-D-GLUCOSAMINE N-DEACETYLASE"/>
    <property type="match status" value="1"/>
</dbReference>
<comment type="subcellular location">
    <subcellularLocation>
        <location evidence="1">Secreted</location>
    </subcellularLocation>
</comment>
<keyword evidence="2" id="KW-0732">Signal</keyword>
<dbReference type="GO" id="GO:0005975">
    <property type="term" value="P:carbohydrate metabolic process"/>
    <property type="evidence" value="ECO:0007669"/>
    <property type="project" value="InterPro"/>
</dbReference>
<sequence>MHAEFVTVMYHYVREIQNSSYPGIKGLEFEGFQRQLDYLSSRYEIISADQLIACLTGDAADFPDNACLLTFDDGYRDHFDYVLPELVKRNLSACFFPPAKPIEDHTLLDVNAIHYILAVADDVEQLSRDLLDELRTRDFSEAYLTECRDRLSEPSRYDPAEVIFFKRMLQRELPFELRSEITTSLFEKYVGKTEAEFSKGLYMTTDDLKELIREGMYVGSHTYHHFWLNAVDEETQEQEIDRSLQFLSRIGAPTRNWIMCYPYGAYNQETLEILKRKDCLLGFTTHVGNSILDPQRALQLSRFDTNDFPQ</sequence>
<dbReference type="AlphaFoldDB" id="A0A517W9U1"/>
<dbReference type="PANTHER" id="PTHR34216">
    <property type="match status" value="1"/>
</dbReference>